<evidence type="ECO:0000313" key="2">
    <source>
        <dbReference type="EMBL" id="CAE6435010.1"/>
    </source>
</evidence>
<reference evidence="2" key="1">
    <citation type="submission" date="2021-01" db="EMBL/GenBank/DDBJ databases">
        <authorList>
            <person name="Kaushik A."/>
        </authorList>
    </citation>
    <scope>NUCLEOTIDE SEQUENCE</scope>
    <source>
        <strain evidence="2">AG2-2IIIB</strain>
    </source>
</reference>
<feature type="region of interest" description="Disordered" evidence="1">
    <location>
        <begin position="447"/>
        <end position="482"/>
    </location>
</feature>
<name>A0A8H3ASP3_9AGAM</name>
<feature type="non-terminal residue" evidence="2">
    <location>
        <position position="1"/>
    </location>
</feature>
<gene>
    <name evidence="2" type="ORF">RDB_LOCUS68725</name>
</gene>
<accession>A0A8H3ASP3</accession>
<dbReference type="EMBL" id="CAJMWT010002170">
    <property type="protein sequence ID" value="CAE6435010.1"/>
    <property type="molecule type" value="Genomic_DNA"/>
</dbReference>
<dbReference type="AlphaFoldDB" id="A0A8H3ASP3"/>
<proteinExistence type="predicted"/>
<evidence type="ECO:0000313" key="3">
    <source>
        <dbReference type="Proteomes" id="UP000663843"/>
    </source>
</evidence>
<evidence type="ECO:0000256" key="1">
    <source>
        <dbReference type="SAM" id="MobiDB-lite"/>
    </source>
</evidence>
<sequence>PSLHLDGYHIKIFFESYRLMGKVLLTASRNMTTPENTIDLSQCAAGLADAAALMAEAAEHLSEAARTMYDTFQPEVNIFLDNKNKGESGKGHALSSHRSDTEDVNVYRPESHVETPASAPSISERAALHPENTPSPPPSPKALVFTRDELHDTLLFPGRYYIILEEEFDILPLIAAYTSISRKTLCCMPFVEASQSWRVLLSAISPNHEVVEVAAQSSPFSPGVAQYMSSDKPSLLIQSFATWQTHQMVTSISDAFLACGFLNVEDKQLTRIRDAILSAQHACAIVTQQEFENSKFKSYFASLGLIEHPNSSLIKQFDTTSLLTSSRAITQLILHDPDFYHNVHLLYKAALDFYTITPIGEVRWSKTRTAQLANNFAAKILLHGREEDGSARFKPDGAMLPVDQKTIQKLGLSLPAQLGLIEEGMIIELYDHHTSLGLNINAYAEDESSEDDNDSSYESGNGPGAFETSRVLSPGPATNMNHANHPKHTYIIPEEDFDILPLIAYFASTHPMTVCYIAHCENATYFQAVLGKVISRKISRPGKNSKNTEDQISKFLQSGPGLLLLRGSVPPPVRLINAAIDAVICYGVSSSERCKSLPPLLVPLLNFIINSQHTNQST</sequence>
<organism evidence="2 3">
    <name type="scientific">Rhizoctonia solani</name>
    <dbReference type="NCBI Taxonomy" id="456999"/>
    <lineage>
        <taxon>Eukaryota</taxon>
        <taxon>Fungi</taxon>
        <taxon>Dikarya</taxon>
        <taxon>Basidiomycota</taxon>
        <taxon>Agaricomycotina</taxon>
        <taxon>Agaricomycetes</taxon>
        <taxon>Cantharellales</taxon>
        <taxon>Ceratobasidiaceae</taxon>
        <taxon>Rhizoctonia</taxon>
    </lineage>
</organism>
<comment type="caution">
    <text evidence="2">The sequence shown here is derived from an EMBL/GenBank/DDBJ whole genome shotgun (WGS) entry which is preliminary data.</text>
</comment>
<feature type="region of interest" description="Disordered" evidence="1">
    <location>
        <begin position="87"/>
        <end position="122"/>
    </location>
</feature>
<dbReference type="Proteomes" id="UP000663843">
    <property type="component" value="Unassembled WGS sequence"/>
</dbReference>
<protein>
    <submittedName>
        <fullName evidence="2">Uncharacterized protein</fullName>
    </submittedName>
</protein>